<evidence type="ECO:0000313" key="2">
    <source>
        <dbReference type="Proteomes" id="UP000000305"/>
    </source>
</evidence>
<proteinExistence type="predicted"/>
<name>E9HTV2_DAPPU</name>
<protein>
    <submittedName>
        <fullName evidence="1">Uncharacterized protein</fullName>
    </submittedName>
</protein>
<dbReference type="EMBL" id="GL732786">
    <property type="protein sequence ID" value="EFX64822.1"/>
    <property type="molecule type" value="Genomic_DNA"/>
</dbReference>
<reference evidence="1 2" key="1">
    <citation type="journal article" date="2011" name="Science">
        <title>The ecoresponsive genome of Daphnia pulex.</title>
        <authorList>
            <person name="Colbourne J.K."/>
            <person name="Pfrender M.E."/>
            <person name="Gilbert D."/>
            <person name="Thomas W.K."/>
            <person name="Tucker A."/>
            <person name="Oakley T.H."/>
            <person name="Tokishita S."/>
            <person name="Aerts A."/>
            <person name="Arnold G.J."/>
            <person name="Basu M.K."/>
            <person name="Bauer D.J."/>
            <person name="Caceres C.E."/>
            <person name="Carmel L."/>
            <person name="Casola C."/>
            <person name="Choi J.H."/>
            <person name="Detter J.C."/>
            <person name="Dong Q."/>
            <person name="Dusheyko S."/>
            <person name="Eads B.D."/>
            <person name="Frohlich T."/>
            <person name="Geiler-Samerotte K.A."/>
            <person name="Gerlach D."/>
            <person name="Hatcher P."/>
            <person name="Jogdeo S."/>
            <person name="Krijgsveld J."/>
            <person name="Kriventseva E.V."/>
            <person name="Kultz D."/>
            <person name="Laforsch C."/>
            <person name="Lindquist E."/>
            <person name="Lopez J."/>
            <person name="Manak J.R."/>
            <person name="Muller J."/>
            <person name="Pangilinan J."/>
            <person name="Patwardhan R.P."/>
            <person name="Pitluck S."/>
            <person name="Pritham E.J."/>
            <person name="Rechtsteiner A."/>
            <person name="Rho M."/>
            <person name="Rogozin I.B."/>
            <person name="Sakarya O."/>
            <person name="Salamov A."/>
            <person name="Schaack S."/>
            <person name="Shapiro H."/>
            <person name="Shiga Y."/>
            <person name="Skalitzky C."/>
            <person name="Smith Z."/>
            <person name="Souvorov A."/>
            <person name="Sung W."/>
            <person name="Tang Z."/>
            <person name="Tsuchiya D."/>
            <person name="Tu H."/>
            <person name="Vos H."/>
            <person name="Wang M."/>
            <person name="Wolf Y.I."/>
            <person name="Yamagata H."/>
            <person name="Yamada T."/>
            <person name="Ye Y."/>
            <person name="Shaw J.R."/>
            <person name="Andrews J."/>
            <person name="Crease T.J."/>
            <person name="Tang H."/>
            <person name="Lucas S.M."/>
            <person name="Robertson H.M."/>
            <person name="Bork P."/>
            <person name="Koonin E.V."/>
            <person name="Zdobnov E.M."/>
            <person name="Grigoriev I.V."/>
            <person name="Lynch M."/>
            <person name="Boore J.L."/>
        </authorList>
    </citation>
    <scope>NUCLEOTIDE SEQUENCE [LARGE SCALE GENOMIC DNA]</scope>
</reference>
<keyword evidence="2" id="KW-1185">Reference proteome</keyword>
<evidence type="ECO:0000313" key="1">
    <source>
        <dbReference type="EMBL" id="EFX64822.1"/>
    </source>
</evidence>
<sequence length="139" mass="15449">MSTIHHSHGRLYLLTLEPPCGYSECTRSTNSWEHSKTLLKGLASVPGTRRGSCSGIKISLSVEKKTHESKLKTGKPFQQQSKIGIKSTMKTRSTAIENPVPSCSHQELQDIHMTEISHSDTPSIRQTNIRSRTTVKHAI</sequence>
<dbReference type="KEGG" id="dpx:DAPPUDRAFT_265690"/>
<organism evidence="1 2">
    <name type="scientific">Daphnia pulex</name>
    <name type="common">Water flea</name>
    <dbReference type="NCBI Taxonomy" id="6669"/>
    <lineage>
        <taxon>Eukaryota</taxon>
        <taxon>Metazoa</taxon>
        <taxon>Ecdysozoa</taxon>
        <taxon>Arthropoda</taxon>
        <taxon>Crustacea</taxon>
        <taxon>Branchiopoda</taxon>
        <taxon>Diplostraca</taxon>
        <taxon>Cladocera</taxon>
        <taxon>Anomopoda</taxon>
        <taxon>Daphniidae</taxon>
        <taxon>Daphnia</taxon>
    </lineage>
</organism>
<dbReference type="Proteomes" id="UP000000305">
    <property type="component" value="Unassembled WGS sequence"/>
</dbReference>
<dbReference type="InParanoid" id="E9HTV2"/>
<dbReference type="PhylomeDB" id="E9HTV2"/>
<gene>
    <name evidence="1" type="ORF">DAPPUDRAFT_265690</name>
</gene>
<accession>E9HTV2</accession>
<dbReference type="HOGENOM" id="CLU_1847141_0_0_1"/>
<dbReference type="AlphaFoldDB" id="E9HTV2"/>